<sequence>MDLNIRRDFKEAGHERQALEKNFSAELNSVVSKIEQQFSEQHGDPYDPVDTGRYPSERFETNETIGSDCSNRTSSVESWAENAEQLLQDAKAEDEDEDGPPSKKKKRRILFTKAQTYELERRFRQQRYLSAPEREQLAHSINLTPTQVKIWFQNHRYKLKKSRTNDDQFSVNTALPNFLPNIPLRSNFISPDVGSQSALGQAGFPVYQPSSYSSSGESSYSAIDEYRTELVQHIKIHFFKMFQNAQ</sequence>
<evidence type="ECO:0000256" key="6">
    <source>
        <dbReference type="ARBA" id="ARBA00023242"/>
    </source>
</evidence>
<dbReference type="SMART" id="SM00389">
    <property type="entry name" value="HOX"/>
    <property type="match status" value="1"/>
</dbReference>
<dbReference type="GO" id="GO:0000978">
    <property type="term" value="F:RNA polymerase II cis-regulatory region sequence-specific DNA binding"/>
    <property type="evidence" value="ECO:0007669"/>
    <property type="project" value="TreeGrafter"/>
</dbReference>
<dbReference type="PROSITE" id="PS00027">
    <property type="entry name" value="HOMEOBOX_1"/>
    <property type="match status" value="1"/>
</dbReference>
<reference evidence="10" key="1">
    <citation type="journal article" date="2005" name="Curr. Biol.">
        <title>Remodelling of the homeobox gene complement in the tunicate Oikopleura dioica.</title>
        <authorList>
            <person name="Edvardsen R.B."/>
            <person name="Seo H.C."/>
            <person name="Jensen M.F."/>
            <person name="Mialon A."/>
            <person name="Mikhaleva J."/>
            <person name="Bjordal M."/>
            <person name="Cartry J."/>
            <person name="Reinhardt R."/>
            <person name="Weissenbach J."/>
            <person name="Wincker P."/>
            <person name="Chourrout D."/>
        </authorList>
    </citation>
    <scope>NUCLEOTIDE SEQUENCE</scope>
</reference>
<comment type="subcellular location">
    <subcellularLocation>
        <location evidence="1 7 8">Nucleus</location>
    </subcellularLocation>
</comment>
<evidence type="ECO:0000256" key="3">
    <source>
        <dbReference type="ARBA" id="ARBA00022473"/>
    </source>
</evidence>
<dbReference type="InterPro" id="IPR050394">
    <property type="entry name" value="Homeobox_NK-like"/>
</dbReference>
<dbReference type="PRINTS" id="PR00024">
    <property type="entry name" value="HOMEOBOX"/>
</dbReference>
<dbReference type="GO" id="GO:0005634">
    <property type="term" value="C:nucleus"/>
    <property type="evidence" value="ECO:0007669"/>
    <property type="project" value="UniProtKB-SubCell"/>
</dbReference>
<dbReference type="GO" id="GO:0030154">
    <property type="term" value="P:cell differentiation"/>
    <property type="evidence" value="ECO:0007669"/>
    <property type="project" value="TreeGrafter"/>
</dbReference>
<name>Q5EVM7_OIKDI</name>
<dbReference type="Gene3D" id="1.10.10.60">
    <property type="entry name" value="Homeodomain-like"/>
    <property type="match status" value="1"/>
</dbReference>
<evidence type="ECO:0000256" key="4">
    <source>
        <dbReference type="ARBA" id="ARBA00023125"/>
    </source>
</evidence>
<dbReference type="GO" id="GO:0000981">
    <property type="term" value="F:DNA-binding transcription factor activity, RNA polymerase II-specific"/>
    <property type="evidence" value="ECO:0007669"/>
    <property type="project" value="InterPro"/>
</dbReference>
<feature type="DNA-binding region" description="Homeobox" evidence="7">
    <location>
        <begin position="104"/>
        <end position="163"/>
    </location>
</feature>
<evidence type="ECO:0000259" key="9">
    <source>
        <dbReference type="PROSITE" id="PS50071"/>
    </source>
</evidence>
<proteinExistence type="inferred from homology"/>
<evidence type="ECO:0000256" key="5">
    <source>
        <dbReference type="ARBA" id="ARBA00023155"/>
    </source>
</evidence>
<dbReference type="InterPro" id="IPR017970">
    <property type="entry name" value="Homeobox_CS"/>
</dbReference>
<keyword evidence="5 7" id="KW-0371">Homeobox</keyword>
<keyword evidence="3" id="KW-0217">Developmental protein</keyword>
<dbReference type="InterPro" id="IPR001356">
    <property type="entry name" value="HD"/>
</dbReference>
<feature type="domain" description="Homeobox" evidence="9">
    <location>
        <begin position="102"/>
        <end position="162"/>
    </location>
</feature>
<organism evidence="10">
    <name type="scientific">Oikopleura dioica</name>
    <name type="common">Tunicate</name>
    <dbReference type="NCBI Taxonomy" id="34765"/>
    <lineage>
        <taxon>Eukaryota</taxon>
        <taxon>Metazoa</taxon>
        <taxon>Chordata</taxon>
        <taxon>Tunicata</taxon>
        <taxon>Appendicularia</taxon>
        <taxon>Copelata</taxon>
        <taxon>Oikopleuridae</taxon>
        <taxon>Oikopleura</taxon>
    </lineage>
</organism>
<dbReference type="SUPFAM" id="SSF46689">
    <property type="entry name" value="Homeodomain-like"/>
    <property type="match status" value="1"/>
</dbReference>
<evidence type="ECO:0000256" key="1">
    <source>
        <dbReference type="ARBA" id="ARBA00004123"/>
    </source>
</evidence>
<keyword evidence="6 7" id="KW-0539">Nucleus</keyword>
<evidence type="ECO:0000256" key="2">
    <source>
        <dbReference type="ARBA" id="ARBA00005661"/>
    </source>
</evidence>
<dbReference type="PANTHER" id="PTHR24340:SF82">
    <property type="entry name" value="HOMEOBOX PROTEIN VND"/>
    <property type="match status" value="1"/>
</dbReference>
<dbReference type="PANTHER" id="PTHR24340">
    <property type="entry name" value="HOMEOBOX PROTEIN NKX"/>
    <property type="match status" value="1"/>
</dbReference>
<dbReference type="InterPro" id="IPR020479">
    <property type="entry name" value="HD_metazoa"/>
</dbReference>
<evidence type="ECO:0000313" key="10">
    <source>
        <dbReference type="EMBL" id="AAW24456.1"/>
    </source>
</evidence>
<dbReference type="InterPro" id="IPR009057">
    <property type="entry name" value="Homeodomain-like_sf"/>
</dbReference>
<dbReference type="PROSITE" id="PS50071">
    <property type="entry name" value="HOMEOBOX_2"/>
    <property type="match status" value="1"/>
</dbReference>
<dbReference type="Pfam" id="PF00046">
    <property type="entry name" value="Homeodomain"/>
    <property type="match status" value="1"/>
</dbReference>
<dbReference type="AlphaFoldDB" id="Q5EVM7"/>
<evidence type="ECO:0000256" key="8">
    <source>
        <dbReference type="RuleBase" id="RU000682"/>
    </source>
</evidence>
<dbReference type="CDD" id="cd00086">
    <property type="entry name" value="homeodomain"/>
    <property type="match status" value="1"/>
</dbReference>
<accession>Q5EVM7</accession>
<dbReference type="EMBL" id="AY702081">
    <property type="protein sequence ID" value="AAW24456.1"/>
    <property type="molecule type" value="Genomic_DNA"/>
</dbReference>
<evidence type="ECO:0000256" key="7">
    <source>
        <dbReference type="PROSITE-ProRule" id="PRU00108"/>
    </source>
</evidence>
<dbReference type="FunFam" id="1.10.10.60:FF:000101">
    <property type="entry name" value="NK2 homeobox 8"/>
    <property type="match status" value="1"/>
</dbReference>
<keyword evidence="4 7" id="KW-0238">DNA-binding</keyword>
<comment type="similarity">
    <text evidence="2">Belongs to the NK-2 homeobox family.</text>
</comment>
<gene>
    <name evidence="10" type="primary">NK2b</name>
</gene>
<protein>
    <submittedName>
        <fullName evidence="10">Homeodomain protein NK2b</fullName>
    </submittedName>
</protein>